<dbReference type="EMBL" id="AP023368">
    <property type="protein sequence ID" value="BCJ98284.1"/>
    <property type="molecule type" value="Genomic_DNA"/>
</dbReference>
<dbReference type="Proteomes" id="UP000515703">
    <property type="component" value="Chromosome"/>
</dbReference>
<comment type="similarity">
    <text evidence="3">Belongs to the Nudix hydrolase family.</text>
</comment>
<feature type="domain" description="Nudix hydrolase" evidence="4">
    <location>
        <begin position="4"/>
        <end position="123"/>
    </location>
</feature>
<dbReference type="Pfam" id="PF00293">
    <property type="entry name" value="NUDIX"/>
    <property type="match status" value="1"/>
</dbReference>
<dbReference type="PANTHER" id="PTHR43046:SF2">
    <property type="entry name" value="8-OXO-DGTP DIPHOSPHATASE-RELATED"/>
    <property type="match status" value="1"/>
</dbReference>
<dbReference type="InterPro" id="IPR020476">
    <property type="entry name" value="Nudix_hydrolase"/>
</dbReference>
<dbReference type="AlphaFoldDB" id="A0A7I8DLU6"/>
<dbReference type="InterPro" id="IPR015797">
    <property type="entry name" value="NUDIX_hydrolase-like_dom_sf"/>
</dbReference>
<reference evidence="5 6" key="2">
    <citation type="submission" date="2020-08" db="EMBL/GenBank/DDBJ databases">
        <authorList>
            <person name="Ueki A."/>
            <person name="Tonouchi A."/>
        </authorList>
    </citation>
    <scope>NUCLEOTIDE SEQUENCE [LARGE SCALE GENOMIC DNA]</scope>
    <source>
        <strain evidence="5 6">CTTW</strain>
    </source>
</reference>
<keyword evidence="2 3" id="KW-0378">Hydrolase</keyword>
<gene>
    <name evidence="5" type="ORF">bsdcttw_13250</name>
</gene>
<keyword evidence="6" id="KW-1185">Reference proteome</keyword>
<accession>A0A7I8DLU6</accession>
<name>A0A7I8DLU6_9FIRM</name>
<protein>
    <recommendedName>
        <fullName evidence="4">Nudix hydrolase domain-containing protein</fullName>
    </recommendedName>
</protein>
<dbReference type="SUPFAM" id="SSF55811">
    <property type="entry name" value="Nudix"/>
    <property type="match status" value="1"/>
</dbReference>
<reference evidence="5 6" key="1">
    <citation type="submission" date="2020-08" db="EMBL/GenBank/DDBJ databases">
        <title>Draft genome sequencing of an Anaerocolumna strain isolated from anoxic soil subjected to BSD treatment.</title>
        <authorList>
            <person name="Uek A."/>
            <person name="Tonouchi A."/>
        </authorList>
    </citation>
    <scope>NUCLEOTIDE SEQUENCE [LARGE SCALE GENOMIC DNA]</scope>
    <source>
        <strain evidence="5 6">CTTW</strain>
    </source>
</reference>
<dbReference type="CDD" id="cd02883">
    <property type="entry name" value="NUDIX_Hydrolase"/>
    <property type="match status" value="1"/>
</dbReference>
<dbReference type="RefSeq" id="WP_185258623.1">
    <property type="nucleotide sequence ID" value="NZ_AP023368.1"/>
</dbReference>
<dbReference type="Gene3D" id="3.90.79.10">
    <property type="entry name" value="Nucleoside Triphosphate Pyrophosphohydrolase"/>
    <property type="match status" value="1"/>
</dbReference>
<organism evidence="5 6">
    <name type="scientific">Anaerocolumna chitinilytica</name>
    <dbReference type="NCBI Taxonomy" id="1727145"/>
    <lineage>
        <taxon>Bacteria</taxon>
        <taxon>Bacillati</taxon>
        <taxon>Bacillota</taxon>
        <taxon>Clostridia</taxon>
        <taxon>Lachnospirales</taxon>
        <taxon>Lachnospiraceae</taxon>
        <taxon>Anaerocolumna</taxon>
    </lineage>
</organism>
<evidence type="ECO:0000256" key="2">
    <source>
        <dbReference type="ARBA" id="ARBA00022801"/>
    </source>
</evidence>
<evidence type="ECO:0000259" key="4">
    <source>
        <dbReference type="PROSITE" id="PS51462"/>
    </source>
</evidence>
<comment type="cofactor">
    <cofactor evidence="1">
        <name>Mg(2+)</name>
        <dbReference type="ChEBI" id="CHEBI:18420"/>
    </cofactor>
</comment>
<evidence type="ECO:0000313" key="6">
    <source>
        <dbReference type="Proteomes" id="UP000515703"/>
    </source>
</evidence>
<dbReference type="InterPro" id="IPR000086">
    <property type="entry name" value="NUDIX_hydrolase_dom"/>
</dbReference>
<dbReference type="PROSITE" id="PS51462">
    <property type="entry name" value="NUDIX"/>
    <property type="match status" value="1"/>
</dbReference>
<evidence type="ECO:0000256" key="3">
    <source>
        <dbReference type="RuleBase" id="RU003476"/>
    </source>
</evidence>
<sequence>MEKNHFVAVGGFVTNEKEEVLLIKSPLRGWEFPGGMVEPGESLTEALIREVKEESGINVSITGIIGLYKNMEADIVNIDFCCKYESGELLTSDESIETGWFCIEDAKRMITYPLYAARISNMISNAEKVYCSAFLKSSFAFTEIMELPVGTGIGKDEN</sequence>
<dbReference type="InterPro" id="IPR020084">
    <property type="entry name" value="NUDIX_hydrolase_CS"/>
</dbReference>
<dbReference type="PRINTS" id="PR00502">
    <property type="entry name" value="NUDIXFAMILY"/>
</dbReference>
<evidence type="ECO:0000256" key="1">
    <source>
        <dbReference type="ARBA" id="ARBA00001946"/>
    </source>
</evidence>
<dbReference type="PROSITE" id="PS00893">
    <property type="entry name" value="NUDIX_BOX"/>
    <property type="match status" value="1"/>
</dbReference>
<dbReference type="GO" id="GO:0016787">
    <property type="term" value="F:hydrolase activity"/>
    <property type="evidence" value="ECO:0007669"/>
    <property type="project" value="UniProtKB-KW"/>
</dbReference>
<proteinExistence type="inferred from homology"/>
<evidence type="ECO:0000313" key="5">
    <source>
        <dbReference type="EMBL" id="BCJ98284.1"/>
    </source>
</evidence>
<dbReference type="PANTHER" id="PTHR43046">
    <property type="entry name" value="GDP-MANNOSE MANNOSYL HYDROLASE"/>
    <property type="match status" value="1"/>
</dbReference>
<dbReference type="KEGG" id="acht:bsdcttw_13250"/>